<sequence length="201" mass="21998">MGPNGRPSRRGWSARQLQILDQFEGIMVREGFRHLTIGDLAGRLHCSRRTLYSLAPSKEGLVLLALGRLLDRTGDSARRRAEEGADPGVRIEAYLEAAIEPLRAASPAFGADVQAYAPTKRLYDRHQELTIGALERLVDEGARSGAFRRANPALIAQILDAALTRLRDPAVHEKAGVTRPEAFAELAALLRHGLRPADPAR</sequence>
<accession>A0ABW2CCK0</accession>
<organism evidence="4 5">
    <name type="scientific">Actinomadura yumaensis</name>
    <dbReference type="NCBI Taxonomy" id="111807"/>
    <lineage>
        <taxon>Bacteria</taxon>
        <taxon>Bacillati</taxon>
        <taxon>Actinomycetota</taxon>
        <taxon>Actinomycetes</taxon>
        <taxon>Streptosporangiales</taxon>
        <taxon>Thermomonosporaceae</taxon>
        <taxon>Actinomadura</taxon>
    </lineage>
</organism>
<evidence type="ECO:0000256" key="1">
    <source>
        <dbReference type="ARBA" id="ARBA00023015"/>
    </source>
</evidence>
<keyword evidence="1" id="KW-0805">Transcription regulation</keyword>
<dbReference type="SUPFAM" id="SSF46689">
    <property type="entry name" value="Homeodomain-like"/>
    <property type="match status" value="1"/>
</dbReference>
<proteinExistence type="predicted"/>
<dbReference type="RefSeq" id="WP_160819754.1">
    <property type="nucleotide sequence ID" value="NZ_JBHSXE010000001.1"/>
</dbReference>
<evidence type="ECO:0000313" key="5">
    <source>
        <dbReference type="Proteomes" id="UP001596380"/>
    </source>
</evidence>
<comment type="caution">
    <text evidence="4">The sequence shown here is derived from an EMBL/GenBank/DDBJ whole genome shotgun (WGS) entry which is preliminary data.</text>
</comment>
<protein>
    <submittedName>
        <fullName evidence="4">TetR/AcrR family transcriptional regulator</fullName>
    </submittedName>
</protein>
<dbReference type="SUPFAM" id="SSF48498">
    <property type="entry name" value="Tetracyclin repressor-like, C-terminal domain"/>
    <property type="match status" value="1"/>
</dbReference>
<dbReference type="InterPro" id="IPR036271">
    <property type="entry name" value="Tet_transcr_reg_TetR-rel_C_sf"/>
</dbReference>
<dbReference type="Proteomes" id="UP001596380">
    <property type="component" value="Unassembled WGS sequence"/>
</dbReference>
<evidence type="ECO:0000256" key="3">
    <source>
        <dbReference type="ARBA" id="ARBA00023163"/>
    </source>
</evidence>
<dbReference type="EMBL" id="JBHSXS010000001">
    <property type="protein sequence ID" value="MFC6878694.1"/>
    <property type="molecule type" value="Genomic_DNA"/>
</dbReference>
<dbReference type="Gene3D" id="1.10.357.10">
    <property type="entry name" value="Tetracycline Repressor, domain 2"/>
    <property type="match status" value="1"/>
</dbReference>
<name>A0ABW2CCK0_9ACTN</name>
<dbReference type="PANTHER" id="PTHR30055:SF151">
    <property type="entry name" value="TRANSCRIPTIONAL REGULATORY PROTEIN"/>
    <property type="match status" value="1"/>
</dbReference>
<keyword evidence="5" id="KW-1185">Reference proteome</keyword>
<keyword evidence="3" id="KW-0804">Transcription</keyword>
<dbReference type="InterPro" id="IPR009057">
    <property type="entry name" value="Homeodomain-like_sf"/>
</dbReference>
<evidence type="ECO:0000313" key="4">
    <source>
        <dbReference type="EMBL" id="MFC6878694.1"/>
    </source>
</evidence>
<keyword evidence="2" id="KW-0238">DNA-binding</keyword>
<gene>
    <name evidence="4" type="ORF">ACFQKB_02825</name>
</gene>
<reference evidence="5" key="1">
    <citation type="journal article" date="2019" name="Int. J. Syst. Evol. Microbiol.">
        <title>The Global Catalogue of Microorganisms (GCM) 10K type strain sequencing project: providing services to taxonomists for standard genome sequencing and annotation.</title>
        <authorList>
            <consortium name="The Broad Institute Genomics Platform"/>
            <consortium name="The Broad Institute Genome Sequencing Center for Infectious Disease"/>
            <person name="Wu L."/>
            <person name="Ma J."/>
        </authorList>
    </citation>
    <scope>NUCLEOTIDE SEQUENCE [LARGE SCALE GENOMIC DNA]</scope>
    <source>
        <strain evidence="5">JCM 3369</strain>
    </source>
</reference>
<dbReference type="InterPro" id="IPR050109">
    <property type="entry name" value="HTH-type_TetR-like_transc_reg"/>
</dbReference>
<dbReference type="PANTHER" id="PTHR30055">
    <property type="entry name" value="HTH-TYPE TRANSCRIPTIONAL REGULATOR RUTR"/>
    <property type="match status" value="1"/>
</dbReference>
<evidence type="ECO:0000256" key="2">
    <source>
        <dbReference type="ARBA" id="ARBA00023125"/>
    </source>
</evidence>
<dbReference type="Gene3D" id="1.10.10.60">
    <property type="entry name" value="Homeodomain-like"/>
    <property type="match status" value="1"/>
</dbReference>